<evidence type="ECO:0000313" key="2">
    <source>
        <dbReference type="EMBL" id="KAF9464343.1"/>
    </source>
</evidence>
<comment type="caution">
    <text evidence="2">The sequence shown here is derived from an EMBL/GenBank/DDBJ whole genome shotgun (WGS) entry which is preliminary data.</text>
</comment>
<dbReference type="AlphaFoldDB" id="A0A9P5Y6Q4"/>
<feature type="transmembrane region" description="Helical" evidence="1">
    <location>
        <begin position="48"/>
        <end position="69"/>
    </location>
</feature>
<reference evidence="2" key="1">
    <citation type="submission" date="2020-11" db="EMBL/GenBank/DDBJ databases">
        <authorList>
            <consortium name="DOE Joint Genome Institute"/>
            <person name="Ahrendt S."/>
            <person name="Riley R."/>
            <person name="Andreopoulos W."/>
            <person name="Labutti K."/>
            <person name="Pangilinan J."/>
            <person name="Ruiz-Duenas F.J."/>
            <person name="Barrasa J.M."/>
            <person name="Sanchez-Garcia M."/>
            <person name="Camarero S."/>
            <person name="Miyauchi S."/>
            <person name="Serrano A."/>
            <person name="Linde D."/>
            <person name="Babiker R."/>
            <person name="Drula E."/>
            <person name="Ayuso-Fernandez I."/>
            <person name="Pacheco R."/>
            <person name="Padilla G."/>
            <person name="Ferreira P."/>
            <person name="Barriuso J."/>
            <person name="Kellner H."/>
            <person name="Castanera R."/>
            <person name="Alfaro M."/>
            <person name="Ramirez L."/>
            <person name="Pisabarro A.G."/>
            <person name="Kuo A."/>
            <person name="Tritt A."/>
            <person name="Lipzen A."/>
            <person name="He G."/>
            <person name="Yan M."/>
            <person name="Ng V."/>
            <person name="Cullen D."/>
            <person name="Martin F."/>
            <person name="Rosso M.-N."/>
            <person name="Henrissat B."/>
            <person name="Hibbett D."/>
            <person name="Martinez A.T."/>
            <person name="Grigoriev I.V."/>
        </authorList>
    </citation>
    <scope>NUCLEOTIDE SEQUENCE</scope>
    <source>
        <strain evidence="2">CBS 247.69</strain>
    </source>
</reference>
<gene>
    <name evidence="2" type="ORF">BDZ94DRAFT_485196</name>
</gene>
<keyword evidence="1" id="KW-0472">Membrane</keyword>
<name>A0A9P5Y6Q4_9AGAR</name>
<evidence type="ECO:0000256" key="1">
    <source>
        <dbReference type="SAM" id="Phobius"/>
    </source>
</evidence>
<protein>
    <submittedName>
        <fullName evidence="2">Uncharacterized protein</fullName>
    </submittedName>
</protein>
<accession>A0A9P5Y6Q4</accession>
<keyword evidence="3" id="KW-1185">Reference proteome</keyword>
<proteinExistence type="predicted"/>
<dbReference type="EMBL" id="MU150254">
    <property type="protein sequence ID" value="KAF9464343.1"/>
    <property type="molecule type" value="Genomic_DNA"/>
</dbReference>
<keyword evidence="1" id="KW-0812">Transmembrane</keyword>
<sequence length="104" mass="11966">MHHLCFTQEFDMLETPCGYSSSICPLVIFPISRMTEPPPATGDRLCGFPGTVVLLFCPFIIVTIPHLLLNPFSQGSKNVERSSAIWCIFYLHVDRYRFHWPYTL</sequence>
<dbReference type="Proteomes" id="UP000807353">
    <property type="component" value="Unassembled WGS sequence"/>
</dbReference>
<evidence type="ECO:0000313" key="3">
    <source>
        <dbReference type="Proteomes" id="UP000807353"/>
    </source>
</evidence>
<organism evidence="2 3">
    <name type="scientific">Collybia nuda</name>
    <dbReference type="NCBI Taxonomy" id="64659"/>
    <lineage>
        <taxon>Eukaryota</taxon>
        <taxon>Fungi</taxon>
        <taxon>Dikarya</taxon>
        <taxon>Basidiomycota</taxon>
        <taxon>Agaricomycotina</taxon>
        <taxon>Agaricomycetes</taxon>
        <taxon>Agaricomycetidae</taxon>
        <taxon>Agaricales</taxon>
        <taxon>Tricholomatineae</taxon>
        <taxon>Clitocybaceae</taxon>
        <taxon>Collybia</taxon>
    </lineage>
</organism>
<keyword evidence="1" id="KW-1133">Transmembrane helix</keyword>